<keyword evidence="1 3" id="KW-0963">Cytoplasm</keyword>
<comment type="function">
    <text evidence="3">Required for maturation of 30S ribosomal subunits.</text>
</comment>
<evidence type="ECO:0000256" key="1">
    <source>
        <dbReference type="ARBA" id="ARBA00022490"/>
    </source>
</evidence>
<evidence type="ECO:0000313" key="5">
    <source>
        <dbReference type="EMBL" id="EHP45393.1"/>
    </source>
</evidence>
<dbReference type="InterPro" id="IPR035956">
    <property type="entry name" value="RimP_N_sf"/>
</dbReference>
<dbReference type="eggNOG" id="COG0779">
    <property type="taxonomic scope" value="Bacteria"/>
</dbReference>
<evidence type="ECO:0000313" key="6">
    <source>
        <dbReference type="Proteomes" id="UP000004892"/>
    </source>
</evidence>
<keyword evidence="6" id="KW-1185">Reference proteome</keyword>
<dbReference type="InterPro" id="IPR003728">
    <property type="entry name" value="Ribosome_maturation_RimP"/>
</dbReference>
<evidence type="ECO:0000256" key="3">
    <source>
        <dbReference type="HAMAP-Rule" id="MF_01077"/>
    </source>
</evidence>
<comment type="subcellular location">
    <subcellularLocation>
        <location evidence="3">Cytoplasm</location>
    </subcellularLocation>
</comment>
<dbReference type="EMBL" id="ADMC01000032">
    <property type="protein sequence ID" value="EHP45393.1"/>
    <property type="molecule type" value="Genomic_DNA"/>
</dbReference>
<dbReference type="InterPro" id="IPR028989">
    <property type="entry name" value="RimP_N"/>
</dbReference>
<evidence type="ECO:0000259" key="4">
    <source>
        <dbReference type="Pfam" id="PF02576"/>
    </source>
</evidence>
<dbReference type="GO" id="GO:0005829">
    <property type="term" value="C:cytosol"/>
    <property type="evidence" value="ECO:0007669"/>
    <property type="project" value="TreeGrafter"/>
</dbReference>
<organism evidence="5 6">
    <name type="scientific">Odoribacter laneus YIT 12061</name>
    <dbReference type="NCBI Taxonomy" id="742817"/>
    <lineage>
        <taxon>Bacteria</taxon>
        <taxon>Pseudomonadati</taxon>
        <taxon>Bacteroidota</taxon>
        <taxon>Bacteroidia</taxon>
        <taxon>Bacteroidales</taxon>
        <taxon>Odoribacteraceae</taxon>
        <taxon>Odoribacter</taxon>
    </lineage>
</organism>
<dbReference type="AlphaFoldDB" id="H1DKT3"/>
<feature type="domain" description="Ribosome maturation factor RimP N-terminal" evidence="4">
    <location>
        <begin position="10"/>
        <end position="75"/>
    </location>
</feature>
<dbReference type="PANTHER" id="PTHR33867">
    <property type="entry name" value="RIBOSOME MATURATION FACTOR RIMP"/>
    <property type="match status" value="1"/>
</dbReference>
<proteinExistence type="inferred from homology"/>
<dbReference type="GO" id="GO:0006412">
    <property type="term" value="P:translation"/>
    <property type="evidence" value="ECO:0007669"/>
    <property type="project" value="TreeGrafter"/>
</dbReference>
<dbReference type="RefSeq" id="WP_009138012.1">
    <property type="nucleotide sequence ID" value="NZ_JH594598.1"/>
</dbReference>
<dbReference type="STRING" id="742817.HMPREF9449_02869"/>
<dbReference type="GO" id="GO:0000028">
    <property type="term" value="P:ribosomal small subunit assembly"/>
    <property type="evidence" value="ECO:0007669"/>
    <property type="project" value="TreeGrafter"/>
</dbReference>
<dbReference type="Proteomes" id="UP000004892">
    <property type="component" value="Unassembled WGS sequence"/>
</dbReference>
<accession>H1DKT3</accession>
<dbReference type="NCBIfam" id="NF002531">
    <property type="entry name" value="PRK02001.1"/>
    <property type="match status" value="1"/>
</dbReference>
<keyword evidence="2 3" id="KW-0690">Ribosome biogenesis</keyword>
<gene>
    <name evidence="3" type="primary">rimP</name>
    <name evidence="5" type="ORF">HMPREF9449_02869</name>
</gene>
<protein>
    <recommendedName>
        <fullName evidence="3">Ribosome maturation factor RimP</fullName>
    </recommendedName>
</protein>
<dbReference type="PANTHER" id="PTHR33867:SF1">
    <property type="entry name" value="RIBOSOME MATURATION FACTOR RIMP"/>
    <property type="match status" value="1"/>
</dbReference>
<dbReference type="HOGENOM" id="CLU_070525_3_1_10"/>
<dbReference type="SUPFAM" id="SSF75420">
    <property type="entry name" value="YhbC-like, N-terminal domain"/>
    <property type="match status" value="1"/>
</dbReference>
<dbReference type="GeneID" id="98070393"/>
<evidence type="ECO:0000256" key="2">
    <source>
        <dbReference type="ARBA" id="ARBA00022517"/>
    </source>
</evidence>
<dbReference type="HAMAP" id="MF_01077">
    <property type="entry name" value="RimP"/>
    <property type="match status" value="1"/>
</dbReference>
<comment type="caution">
    <text evidence="5">The sequence shown here is derived from an EMBL/GenBank/DDBJ whole genome shotgun (WGS) entry which is preliminary data.</text>
</comment>
<dbReference type="PATRIC" id="fig|742817.3.peg.3069"/>
<sequence>MKTAEEVKDIVEHLLEGSDLFFVDIHMGKNNVIELFIDSPQGVDISTCSRISRELEARLDREKEDFELTVSSAGIGYPFKVPGQYLKNIGKKVSVKLVDASRLEGILQSYTPTEIVLACEEKRPIEGKKKKELVKVEKRIPLEQVKEIKDIVSF</sequence>
<comment type="similarity">
    <text evidence="3">Belongs to the RimP family.</text>
</comment>
<name>H1DKT3_9BACT</name>
<dbReference type="Pfam" id="PF02576">
    <property type="entry name" value="RimP_N"/>
    <property type="match status" value="1"/>
</dbReference>
<dbReference type="Gene3D" id="3.30.300.70">
    <property type="entry name" value="RimP-like superfamily, N-terminal"/>
    <property type="match status" value="1"/>
</dbReference>
<reference evidence="5 6" key="1">
    <citation type="submission" date="2012-01" db="EMBL/GenBank/DDBJ databases">
        <title>The Genome Sequence of Odoribacter laneus YIT 12061.</title>
        <authorList>
            <consortium name="The Broad Institute Genome Sequencing Platform"/>
            <person name="Earl A."/>
            <person name="Ward D."/>
            <person name="Feldgarden M."/>
            <person name="Gevers D."/>
            <person name="Morotomi M."/>
            <person name="Young S.K."/>
            <person name="Zeng Q."/>
            <person name="Gargeya S."/>
            <person name="Fitzgerald M."/>
            <person name="Haas B."/>
            <person name="Abouelleil A."/>
            <person name="Alvarado L."/>
            <person name="Arachchi H.M."/>
            <person name="Berlin A."/>
            <person name="Chapman S.B."/>
            <person name="Gearin G."/>
            <person name="Goldberg J."/>
            <person name="Griggs A."/>
            <person name="Gujja S."/>
            <person name="Hansen M."/>
            <person name="Heiman D."/>
            <person name="Howarth C."/>
            <person name="Larimer J."/>
            <person name="Lui A."/>
            <person name="MacDonald P.J.P."/>
            <person name="McCowen C."/>
            <person name="Montmayeur A."/>
            <person name="Murphy C."/>
            <person name="Neiman D."/>
            <person name="Pearson M."/>
            <person name="Priest M."/>
            <person name="Roberts A."/>
            <person name="Saif S."/>
            <person name="Shea T."/>
            <person name="Sisk P."/>
            <person name="Stolte C."/>
            <person name="Sykes S."/>
            <person name="Wortman J."/>
            <person name="Nusbaum C."/>
            <person name="Birren B."/>
        </authorList>
    </citation>
    <scope>NUCLEOTIDE SEQUENCE [LARGE SCALE GENOMIC DNA]</scope>
    <source>
        <strain evidence="5 6">YIT 12061</strain>
    </source>
</reference>